<reference evidence="1 2" key="1">
    <citation type="journal article" date="2015" name="Genome Announc.">
        <title>Expanding the biotechnology potential of lactobacilli through comparative genomics of 213 strains and associated genera.</title>
        <authorList>
            <person name="Sun Z."/>
            <person name="Harris H.M."/>
            <person name="McCann A."/>
            <person name="Guo C."/>
            <person name="Argimon S."/>
            <person name="Zhang W."/>
            <person name="Yang X."/>
            <person name="Jeffery I.B."/>
            <person name="Cooney J.C."/>
            <person name="Kagawa T.F."/>
            <person name="Liu W."/>
            <person name="Song Y."/>
            <person name="Salvetti E."/>
            <person name="Wrobel A."/>
            <person name="Rasinkangas P."/>
            <person name="Parkhill J."/>
            <person name="Rea M.C."/>
            <person name="O'Sullivan O."/>
            <person name="Ritari J."/>
            <person name="Douillard F.P."/>
            <person name="Paul Ross R."/>
            <person name="Yang R."/>
            <person name="Briner A.E."/>
            <person name="Felis G.E."/>
            <person name="de Vos W.M."/>
            <person name="Barrangou R."/>
            <person name="Klaenhammer T.R."/>
            <person name="Caufield P.W."/>
            <person name="Cui Y."/>
            <person name="Zhang H."/>
            <person name="O'Toole P.W."/>
        </authorList>
    </citation>
    <scope>NUCLEOTIDE SEQUENCE [LARGE SCALE GENOMIC DNA]</scope>
    <source>
        <strain evidence="1 2">DSM 20634</strain>
    </source>
</reference>
<dbReference type="InterPro" id="IPR027417">
    <property type="entry name" value="P-loop_NTPase"/>
</dbReference>
<dbReference type="STRING" id="1423813.FC26_GL000398"/>
<evidence type="ECO:0000313" key="2">
    <source>
        <dbReference type="Proteomes" id="UP000051733"/>
    </source>
</evidence>
<dbReference type="Proteomes" id="UP000051733">
    <property type="component" value="Unassembled WGS sequence"/>
</dbReference>
<sequence>MSLSYQSLLTAVPLILRAGNVPNIVGEAGIGKSALVTSVATQMQAKLFTTVVSLSEKGDLAIPVPPLTSDSFVQTKDYGTLANVQFGYSQTLVDIIQYAEAHPDQAIIWFLDEFNRGTQAVQSELMNLVLQREINSLKLPAQVKIVIAENPDSTMAGFETSNYGVTAGDAAIKDRTVRLVMRVDVPDWLDWAAQTGVHDRPNVHDLVRRYIQEQPEMLHPTIHGEDLYPTPRAWQRVSDNLYELDQLDETARAMIQLDLLQGDLGQKVGIAFNSFIREQNNQLTVAALFGTADASEVIQAFESADELRKQHVLKQCLDQTDQYSLADEQTAGRFIELLQKLSDDGQYAIVQTIGQIEHQRDILEPMYAQIQATQDDETAVARLYRYLAVIATRNDK</sequence>
<dbReference type="SUPFAM" id="SSF52540">
    <property type="entry name" value="P-loop containing nucleoside triphosphate hydrolases"/>
    <property type="match status" value="1"/>
</dbReference>
<dbReference type="AlphaFoldDB" id="A0A0R2A1X3"/>
<name>A0A0R2A1X3_9LACO</name>
<evidence type="ECO:0000313" key="1">
    <source>
        <dbReference type="EMBL" id="KRM60909.1"/>
    </source>
</evidence>
<organism evidence="1 2">
    <name type="scientific">Paucilactobacillus vaccinostercus DSM 20634</name>
    <dbReference type="NCBI Taxonomy" id="1423813"/>
    <lineage>
        <taxon>Bacteria</taxon>
        <taxon>Bacillati</taxon>
        <taxon>Bacillota</taxon>
        <taxon>Bacilli</taxon>
        <taxon>Lactobacillales</taxon>
        <taxon>Lactobacillaceae</taxon>
        <taxon>Paucilactobacillus</taxon>
    </lineage>
</organism>
<proteinExistence type="predicted"/>
<dbReference type="PATRIC" id="fig|1423813.3.peg.407"/>
<dbReference type="Gene3D" id="3.40.50.300">
    <property type="entry name" value="P-loop containing nucleotide triphosphate hydrolases"/>
    <property type="match status" value="1"/>
</dbReference>
<dbReference type="EMBL" id="AYYY01000061">
    <property type="protein sequence ID" value="KRM60909.1"/>
    <property type="molecule type" value="Genomic_DNA"/>
</dbReference>
<dbReference type="OrthoDB" id="40849at2"/>
<keyword evidence="2" id="KW-1185">Reference proteome</keyword>
<accession>A0A0R2A1X3</accession>
<dbReference type="RefSeq" id="WP_057780239.1">
    <property type="nucleotide sequence ID" value="NZ_AYYY01000061.1"/>
</dbReference>
<protein>
    <recommendedName>
        <fullName evidence="3">ATPase</fullName>
    </recommendedName>
</protein>
<evidence type="ECO:0008006" key="3">
    <source>
        <dbReference type="Google" id="ProtNLM"/>
    </source>
</evidence>
<comment type="caution">
    <text evidence="1">The sequence shown here is derived from an EMBL/GenBank/DDBJ whole genome shotgun (WGS) entry which is preliminary data.</text>
</comment>
<gene>
    <name evidence="1" type="ORF">FC26_GL000398</name>
</gene>